<feature type="transmembrane region" description="Helical" evidence="1">
    <location>
        <begin position="25"/>
        <end position="45"/>
    </location>
</feature>
<sequence>MADVGPLPGRPVGQAPLDSSLLERVSFVFAAVAVLLLFPGALAALEPYLGSTALPATFCIAVLAVPLLAEVLVRIAARLGLFP</sequence>
<keyword evidence="1" id="KW-1133">Transmembrane helix</keyword>
<reference evidence="2 3" key="1">
    <citation type="journal article" date="2015" name="Nat. Commun.">
        <title>Genomic and transcriptomic evidence for scavenging of diverse organic compounds by widespread deep-sea archaea.</title>
        <authorList>
            <person name="Li M."/>
            <person name="Baker B.J."/>
            <person name="Anantharaman K."/>
            <person name="Jain S."/>
            <person name="Breier J.A."/>
            <person name="Dick G.J."/>
        </authorList>
    </citation>
    <scope>NUCLEOTIDE SEQUENCE [LARGE SCALE GENOMIC DNA]</scope>
    <source>
        <strain evidence="2">Cayman_51_deep</strain>
    </source>
</reference>
<evidence type="ECO:0000256" key="1">
    <source>
        <dbReference type="SAM" id="Phobius"/>
    </source>
</evidence>
<keyword evidence="1" id="KW-0812">Transmembrane</keyword>
<evidence type="ECO:0000313" key="3">
    <source>
        <dbReference type="Proteomes" id="UP000248161"/>
    </source>
</evidence>
<dbReference type="AlphaFoldDB" id="A0A2V3HTZ7"/>
<organism evidence="2 3">
    <name type="scientific">Candidatus Thalassarchaeum betae</name>
    <dbReference type="NCBI Taxonomy" id="2599289"/>
    <lineage>
        <taxon>Archaea</taxon>
        <taxon>Methanobacteriati</taxon>
        <taxon>Thermoplasmatota</taxon>
        <taxon>Candidatus Poseidoniia</taxon>
        <taxon>Candidatus Poseidoniales</taxon>
        <taxon>Candidatus Thalassarchaeaceae</taxon>
        <taxon>Candidatus Thalassarchaeum</taxon>
    </lineage>
</organism>
<name>A0A2V3HTZ7_9ARCH</name>
<dbReference type="Proteomes" id="UP000248161">
    <property type="component" value="Unassembled WGS sequence"/>
</dbReference>
<feature type="transmembrane region" description="Helical" evidence="1">
    <location>
        <begin position="57"/>
        <end position="77"/>
    </location>
</feature>
<proteinExistence type="predicted"/>
<comment type="caution">
    <text evidence="2">The sequence shown here is derived from an EMBL/GenBank/DDBJ whole genome shotgun (WGS) entry which is preliminary data.</text>
</comment>
<evidence type="ECO:0000313" key="2">
    <source>
        <dbReference type="EMBL" id="PXF22560.1"/>
    </source>
</evidence>
<keyword evidence="1" id="KW-0472">Membrane</keyword>
<dbReference type="EMBL" id="PSPG01000001">
    <property type="protein sequence ID" value="PXF22560.1"/>
    <property type="molecule type" value="Genomic_DNA"/>
</dbReference>
<protein>
    <submittedName>
        <fullName evidence="2">Uncharacterized protein</fullName>
    </submittedName>
</protein>
<accession>A0A2V3HTZ7</accession>
<gene>
    <name evidence="2" type="ORF">CXX69_01110</name>
</gene>